<dbReference type="SMART" id="SM00320">
    <property type="entry name" value="WD40"/>
    <property type="match status" value="6"/>
</dbReference>
<sequence>MARLDDYEHQSDEDDYNDDAEWVDEDSDGDGDFEEYEDEDDEDFDFEQAALDAEEMEELERGSDAFQFFFGMMDETRTNPNKRAHALTEECIGEKNERRPSRDKGEGISEHATKSRRRSVYGLLMERELGPFRSNSTVPMAKQIIPNRTKKVMDKYGARAYSGQFSEDGNFFYLCTQDFQVHLYDTSDPANIQPKVSIQGEIGRWTITDCALSPDNRNIIYSSITPQVYITSADLGEDEERRQTALDFDQDDEREFGIWSIRFSGDGREIVAGASNSCLYVYDIETRNVLHQIPGHADDVNAVCFADASSSHILYSASDDSFVKIWDRRSLGRNSHPAGVFVGHTEGVTYLDSKNDGRFALSNGKDQQMKMWDLRKCMEYNQFVGDETLEPGYFREEWDYRIGRYPGPRNFRHPRDNSVQTFVGHSVLKTLIRCHFSPAHSTGQQFVYGGSADGKVRVWNMEGEVIRELNTGEALSDTSFANTQLSDDTIFEFLRPRRLMVSNVTRDCSWHPHLPYMISTSWCGVGGAFGAAIVHEYMHED</sequence>
<dbReference type="AlphaFoldDB" id="A0A507EGI7"/>
<dbReference type="Pfam" id="PF00400">
    <property type="entry name" value="WD40"/>
    <property type="match status" value="1"/>
</dbReference>
<dbReference type="InterPro" id="IPR051859">
    <property type="entry name" value="DCAF"/>
</dbReference>
<proteinExistence type="predicted"/>
<dbReference type="InterPro" id="IPR015943">
    <property type="entry name" value="WD40/YVTN_repeat-like_dom_sf"/>
</dbReference>
<dbReference type="Gene3D" id="2.130.10.10">
    <property type="entry name" value="YVTN repeat-like/Quinoprotein amine dehydrogenase"/>
    <property type="match status" value="2"/>
</dbReference>
<dbReference type="SUPFAM" id="SSF50978">
    <property type="entry name" value="WD40 repeat-like"/>
    <property type="match status" value="1"/>
</dbReference>
<name>A0A507EGI7_9FUNG</name>
<dbReference type="EMBL" id="QEAQ01000002">
    <property type="protein sequence ID" value="TPX62557.1"/>
    <property type="molecule type" value="Genomic_DNA"/>
</dbReference>
<dbReference type="PANTHER" id="PTHR19847:SF7">
    <property type="entry name" value="DDB1- AND CUL4-ASSOCIATED FACTOR 11"/>
    <property type="match status" value="1"/>
</dbReference>
<feature type="repeat" description="WD" evidence="1">
    <location>
        <begin position="341"/>
        <end position="375"/>
    </location>
</feature>
<feature type="repeat" description="WD" evidence="1">
    <location>
        <begin position="293"/>
        <end position="327"/>
    </location>
</feature>
<feature type="compositionally biased region" description="Acidic residues" evidence="2">
    <location>
        <begin position="11"/>
        <end position="44"/>
    </location>
</feature>
<keyword evidence="1" id="KW-0853">WD repeat</keyword>
<dbReference type="GO" id="GO:0043161">
    <property type="term" value="P:proteasome-mediated ubiquitin-dependent protein catabolic process"/>
    <property type="evidence" value="ECO:0007669"/>
    <property type="project" value="TreeGrafter"/>
</dbReference>
<evidence type="ECO:0000256" key="2">
    <source>
        <dbReference type="SAM" id="MobiDB-lite"/>
    </source>
</evidence>
<feature type="domain" description="WD repeat-containing protein 54 beta-propeller" evidence="3">
    <location>
        <begin position="270"/>
        <end position="376"/>
    </location>
</feature>
<dbReference type="PANTHER" id="PTHR19847">
    <property type="entry name" value="DDB1- AND CUL4-ASSOCIATED FACTOR 11"/>
    <property type="match status" value="1"/>
</dbReference>
<dbReference type="InterPro" id="IPR049546">
    <property type="entry name" value="WDR54_beta_prop"/>
</dbReference>
<protein>
    <recommendedName>
        <fullName evidence="3">WD repeat-containing protein 54 beta-propeller domain-containing protein</fullName>
    </recommendedName>
</protein>
<organism evidence="4 5">
    <name type="scientific">Powellomyces hirtus</name>
    <dbReference type="NCBI Taxonomy" id="109895"/>
    <lineage>
        <taxon>Eukaryota</taxon>
        <taxon>Fungi</taxon>
        <taxon>Fungi incertae sedis</taxon>
        <taxon>Chytridiomycota</taxon>
        <taxon>Chytridiomycota incertae sedis</taxon>
        <taxon>Chytridiomycetes</taxon>
        <taxon>Spizellomycetales</taxon>
        <taxon>Powellomycetaceae</taxon>
        <taxon>Powellomyces</taxon>
    </lineage>
</organism>
<evidence type="ECO:0000256" key="1">
    <source>
        <dbReference type="PROSITE-ProRule" id="PRU00221"/>
    </source>
</evidence>
<dbReference type="Pfam" id="PF21031">
    <property type="entry name" value="WDR54"/>
    <property type="match status" value="1"/>
</dbReference>
<feature type="compositionally biased region" description="Basic and acidic residues" evidence="2">
    <location>
        <begin position="1"/>
        <end position="10"/>
    </location>
</feature>
<accession>A0A507EGI7</accession>
<evidence type="ECO:0000313" key="5">
    <source>
        <dbReference type="Proteomes" id="UP000318582"/>
    </source>
</evidence>
<gene>
    <name evidence="4" type="ORF">PhCBS80983_g00336</name>
</gene>
<evidence type="ECO:0000313" key="4">
    <source>
        <dbReference type="EMBL" id="TPX62557.1"/>
    </source>
</evidence>
<dbReference type="Proteomes" id="UP000318582">
    <property type="component" value="Unassembled WGS sequence"/>
</dbReference>
<comment type="caution">
    <text evidence="4">The sequence shown here is derived from an EMBL/GenBank/DDBJ whole genome shotgun (WGS) entry which is preliminary data.</text>
</comment>
<dbReference type="GO" id="GO:0080008">
    <property type="term" value="C:Cul4-RING E3 ubiquitin ligase complex"/>
    <property type="evidence" value="ECO:0007669"/>
    <property type="project" value="TreeGrafter"/>
</dbReference>
<keyword evidence="5" id="KW-1185">Reference proteome</keyword>
<dbReference type="PROSITE" id="PS50082">
    <property type="entry name" value="WD_REPEATS_2"/>
    <property type="match status" value="2"/>
</dbReference>
<dbReference type="InterPro" id="IPR001680">
    <property type="entry name" value="WD40_rpt"/>
</dbReference>
<dbReference type="InterPro" id="IPR036322">
    <property type="entry name" value="WD40_repeat_dom_sf"/>
</dbReference>
<feature type="region of interest" description="Disordered" evidence="2">
    <location>
        <begin position="90"/>
        <end position="114"/>
    </location>
</feature>
<dbReference type="PROSITE" id="PS50294">
    <property type="entry name" value="WD_REPEATS_REGION"/>
    <property type="match status" value="2"/>
</dbReference>
<reference evidence="4 5" key="1">
    <citation type="journal article" date="2019" name="Sci. Rep.">
        <title>Comparative genomics of chytrid fungi reveal insights into the obligate biotrophic and pathogenic lifestyle of Synchytrium endobioticum.</title>
        <authorList>
            <person name="van de Vossenberg B.T.L.H."/>
            <person name="Warris S."/>
            <person name="Nguyen H.D.T."/>
            <person name="van Gent-Pelzer M.P.E."/>
            <person name="Joly D.L."/>
            <person name="van de Geest H.C."/>
            <person name="Bonants P.J.M."/>
            <person name="Smith D.S."/>
            <person name="Levesque C.A."/>
            <person name="van der Lee T.A.J."/>
        </authorList>
    </citation>
    <scope>NUCLEOTIDE SEQUENCE [LARGE SCALE GENOMIC DNA]</scope>
    <source>
        <strain evidence="4 5">CBS 809.83</strain>
    </source>
</reference>
<feature type="region of interest" description="Disordered" evidence="2">
    <location>
        <begin position="1"/>
        <end position="44"/>
    </location>
</feature>
<dbReference type="STRING" id="109895.A0A507EGI7"/>
<feature type="compositionally biased region" description="Basic and acidic residues" evidence="2">
    <location>
        <begin position="90"/>
        <end position="113"/>
    </location>
</feature>
<evidence type="ECO:0000259" key="3">
    <source>
        <dbReference type="Pfam" id="PF21031"/>
    </source>
</evidence>